<dbReference type="InterPro" id="IPR056735">
    <property type="entry name" value="SUS_N"/>
</dbReference>
<feature type="transmembrane region" description="Helical" evidence="13">
    <location>
        <begin position="587"/>
        <end position="609"/>
    </location>
</feature>
<evidence type="ECO:0000256" key="10">
    <source>
        <dbReference type="ARBA" id="ARBA00023136"/>
    </source>
</evidence>
<evidence type="ECO:0000256" key="1">
    <source>
        <dbReference type="ARBA" id="ARBA00002595"/>
    </source>
</evidence>
<dbReference type="InterPro" id="IPR012820">
    <property type="entry name" value="Sucrose_synthase_pln/cyn"/>
</dbReference>
<dbReference type="Gene3D" id="3.10.450.330">
    <property type="match status" value="1"/>
</dbReference>
<feature type="domain" description="Glycosyl transferase family 1" evidence="14">
    <location>
        <begin position="359"/>
        <end position="519"/>
    </location>
</feature>
<evidence type="ECO:0000256" key="11">
    <source>
        <dbReference type="ARBA" id="ARBA00049030"/>
    </source>
</evidence>
<keyword evidence="10 13" id="KW-0472">Membrane</keyword>
<evidence type="ECO:0000256" key="8">
    <source>
        <dbReference type="ARBA" id="ARBA00022692"/>
    </source>
</evidence>
<evidence type="ECO:0000256" key="3">
    <source>
        <dbReference type="ARBA" id="ARBA00005894"/>
    </source>
</evidence>
<evidence type="ECO:0000256" key="2">
    <source>
        <dbReference type="ARBA" id="ARBA00004370"/>
    </source>
</evidence>
<keyword evidence="6" id="KW-0328">Glycosyltransferase</keyword>
<comment type="catalytic activity">
    <reaction evidence="11">
        <text>an NDP-alpha-D-glucose + D-fructose = a ribonucleoside 5'-diphosphate + sucrose + H(+)</text>
        <dbReference type="Rhea" id="RHEA:16241"/>
        <dbReference type="ChEBI" id="CHEBI:15378"/>
        <dbReference type="ChEBI" id="CHEBI:17992"/>
        <dbReference type="ChEBI" id="CHEBI:37721"/>
        <dbReference type="ChEBI" id="CHEBI:57930"/>
        <dbReference type="ChEBI" id="CHEBI:76533"/>
        <dbReference type="EC" id="2.4.1.13"/>
    </reaction>
</comment>
<evidence type="ECO:0000259" key="15">
    <source>
        <dbReference type="Pfam" id="PF00862"/>
    </source>
</evidence>
<dbReference type="AlphaFoldDB" id="A0A067KL77"/>
<gene>
    <name evidence="17" type="ORF">JCGZ_10485</name>
</gene>
<dbReference type="Pfam" id="PF00534">
    <property type="entry name" value="Glycos_transf_1"/>
    <property type="match status" value="1"/>
</dbReference>
<dbReference type="Proteomes" id="UP000027138">
    <property type="component" value="Unassembled WGS sequence"/>
</dbReference>
<comment type="similarity">
    <text evidence="4">Belongs to the CDC50/LEM3 family.</text>
</comment>
<dbReference type="SUPFAM" id="SSF53756">
    <property type="entry name" value="UDP-Glycosyltransferase/glycogen phosphorylase"/>
    <property type="match status" value="1"/>
</dbReference>
<dbReference type="GO" id="GO:0016157">
    <property type="term" value="F:sucrose synthase activity"/>
    <property type="evidence" value="ECO:0007669"/>
    <property type="project" value="UniProtKB-EC"/>
</dbReference>
<feature type="compositionally biased region" description="Polar residues" evidence="12">
    <location>
        <begin position="692"/>
        <end position="701"/>
    </location>
</feature>
<feature type="region of interest" description="Disordered" evidence="12">
    <location>
        <begin position="680"/>
        <end position="701"/>
    </location>
</feature>
<keyword evidence="18" id="KW-1185">Reference proteome</keyword>
<name>A0A067KL77_JATCU</name>
<dbReference type="GO" id="GO:0005985">
    <property type="term" value="P:sucrose metabolic process"/>
    <property type="evidence" value="ECO:0007669"/>
    <property type="project" value="InterPro"/>
</dbReference>
<feature type="transmembrane region" description="Helical" evidence="13">
    <location>
        <begin position="856"/>
        <end position="877"/>
    </location>
</feature>
<dbReference type="Gene3D" id="3.40.50.2000">
    <property type="entry name" value="Glycogen Phosphorylase B"/>
    <property type="match status" value="3"/>
</dbReference>
<dbReference type="InterPro" id="IPR005045">
    <property type="entry name" value="CDC50/LEM3_fam"/>
</dbReference>
<dbReference type="GO" id="GO:0016020">
    <property type="term" value="C:membrane"/>
    <property type="evidence" value="ECO:0007669"/>
    <property type="project" value="UniProtKB-SubCell"/>
</dbReference>
<evidence type="ECO:0000259" key="14">
    <source>
        <dbReference type="Pfam" id="PF00534"/>
    </source>
</evidence>
<evidence type="ECO:0000256" key="6">
    <source>
        <dbReference type="ARBA" id="ARBA00022676"/>
    </source>
</evidence>
<evidence type="ECO:0000313" key="18">
    <source>
        <dbReference type="Proteomes" id="UP000027138"/>
    </source>
</evidence>
<feature type="domain" description="Sucrose synthase first GT-B" evidence="15">
    <location>
        <begin position="186"/>
        <end position="346"/>
    </location>
</feature>
<evidence type="ECO:0000256" key="9">
    <source>
        <dbReference type="ARBA" id="ARBA00022989"/>
    </source>
</evidence>
<dbReference type="InterPro" id="IPR000368">
    <property type="entry name" value="Sucrose_synth_GT-B1"/>
</dbReference>
<evidence type="ECO:0000256" key="4">
    <source>
        <dbReference type="ARBA" id="ARBA00009457"/>
    </source>
</evidence>
<reference evidence="17 18" key="1">
    <citation type="journal article" date="2014" name="PLoS ONE">
        <title>Global Analysis of Gene Expression Profiles in Physic Nut (Jatropha curcas L.) Seedlings Exposed to Salt Stress.</title>
        <authorList>
            <person name="Zhang L."/>
            <person name="Zhang C."/>
            <person name="Wu P."/>
            <person name="Chen Y."/>
            <person name="Li M."/>
            <person name="Jiang H."/>
            <person name="Wu G."/>
        </authorList>
    </citation>
    <scope>NUCLEOTIDE SEQUENCE [LARGE SCALE GENOMIC DNA]</scope>
    <source>
        <strain evidence="18">cv. GZQX0401</strain>
        <tissue evidence="17">Young leaves</tissue>
    </source>
</reference>
<comment type="subcellular location">
    <subcellularLocation>
        <location evidence="2">Membrane</location>
    </subcellularLocation>
</comment>
<dbReference type="Pfam" id="PF03381">
    <property type="entry name" value="CDC50"/>
    <property type="match status" value="1"/>
</dbReference>
<keyword evidence="8 13" id="KW-0812">Transmembrane</keyword>
<protein>
    <recommendedName>
        <fullName evidence="5">sucrose synthase</fullName>
        <ecNumber evidence="5">2.4.1.13</ecNumber>
    </recommendedName>
</protein>
<evidence type="ECO:0000313" key="17">
    <source>
        <dbReference type="EMBL" id="KDP35713.1"/>
    </source>
</evidence>
<comment type="function">
    <text evidence="1">Sucrose-cleaving enzyme that provides UDP-glucose and fructose for various metabolic pathways.</text>
</comment>
<evidence type="ECO:0000256" key="7">
    <source>
        <dbReference type="ARBA" id="ARBA00022679"/>
    </source>
</evidence>
<evidence type="ECO:0000256" key="12">
    <source>
        <dbReference type="SAM" id="MobiDB-lite"/>
    </source>
</evidence>
<dbReference type="OrthoDB" id="937291at2759"/>
<dbReference type="EC" id="2.4.1.13" evidence="5"/>
<dbReference type="STRING" id="180498.A0A067KL77"/>
<accession>A0A067KL77</accession>
<dbReference type="FunFam" id="3.40.50.2000:FF:000006">
    <property type="entry name" value="Sucrose synthase"/>
    <property type="match status" value="1"/>
</dbReference>
<sequence>MRPVYDSVGGGKSTRLDLDVMVHMKLIEKEAVVNPPYVAFAMRPSPGFWEHVKVNSADLAVEPITATEYLKFKEMIFDETCFKEWGFEKGWGNTAERVKETMRSLSEVLQAPDPINMEKFFSRVPTIFNVVIFSPHGYFGQENVLGLPDTGGQVVYILDQVKALEEELLLRIKQQGLNVKPKIIVDVAAKVLDLMDGKPDLIIGNYTDGNLAATLMANKLGITQATIAHALEKTKYEDSDIKWKELDPKYHFSCQFIADTIAMNAADFVIASTYQEIAGSKDRPGQYESHAAFTLPGLCRIVSGINVFDPKFNIAAPGADQSVYFPYTEKQKRFTQFNSAIEELLYSREENGEHIGYLADNRKPIIFSMARLDIVKNLTGLTEWYGQNKRLRNLVNLVIVFDPTKSKYREEMAEIGKMHALIEKYQLRGQFRWIAAQTDRQRNGELYRCIADTKGAFVQPALYEAFGLTVIEAMNCGLPTFATNQGGPAEIIIDGVSGFLIDPNDGDGSSNKIADFFEKCKTDIGYWNKFSEDGLKRINECYTWKIYANKVLNMGSMYTFWRQLNKEQKLAKQRYIQMFYNLQVRRLIITTFVFVGIIFIPIGLASMFASEHVVEIVDRYDEDCIPPDYSNNSLEYIQSNKTNKTCTRKLTVPKQMKSPVFIYYELDNFYQNHRRYVKSRSNKQLRHRQSESDTSSCGPESLASNNAPIVPCGLIAWSLFNDTYGFSLKDKALDVSKKNIAWKSDQVYKFGSDVYPKNFQTGDLIGGAKLNSSIPVYWFCMKKLNEQMDLIVWMRTAALSTFRKLYGRIEVDLEPNDIIIVTIENNYNTYSFGGKKKLLLSTTSWMGGKNDFLGKAYLIIGGFCLLLAINFILVYVMKPRALGDPSHLSWNRNPVGHMT</sequence>
<dbReference type="Pfam" id="PF00862">
    <property type="entry name" value="GT-B_Sucrose_synth"/>
    <property type="match status" value="2"/>
</dbReference>
<evidence type="ECO:0000256" key="13">
    <source>
        <dbReference type="SAM" id="Phobius"/>
    </source>
</evidence>
<dbReference type="PANTHER" id="PTHR45839:SF4">
    <property type="entry name" value="SUCROSE SYNTHASE 5"/>
    <property type="match status" value="1"/>
</dbReference>
<organism evidence="17 18">
    <name type="scientific">Jatropha curcas</name>
    <name type="common">Barbados nut</name>
    <dbReference type="NCBI Taxonomy" id="180498"/>
    <lineage>
        <taxon>Eukaryota</taxon>
        <taxon>Viridiplantae</taxon>
        <taxon>Streptophyta</taxon>
        <taxon>Embryophyta</taxon>
        <taxon>Tracheophyta</taxon>
        <taxon>Spermatophyta</taxon>
        <taxon>Magnoliopsida</taxon>
        <taxon>eudicotyledons</taxon>
        <taxon>Gunneridae</taxon>
        <taxon>Pentapetalae</taxon>
        <taxon>rosids</taxon>
        <taxon>fabids</taxon>
        <taxon>Malpighiales</taxon>
        <taxon>Euphorbiaceae</taxon>
        <taxon>Crotonoideae</taxon>
        <taxon>Jatropheae</taxon>
        <taxon>Jatropha</taxon>
    </lineage>
</organism>
<dbReference type="EMBL" id="KK914479">
    <property type="protein sequence ID" value="KDP35713.1"/>
    <property type="molecule type" value="Genomic_DNA"/>
</dbReference>
<evidence type="ECO:0000256" key="5">
    <source>
        <dbReference type="ARBA" id="ARBA00012540"/>
    </source>
</evidence>
<feature type="domain" description="Sucrose synthase first GT-B" evidence="15">
    <location>
        <begin position="116"/>
        <end position="185"/>
    </location>
</feature>
<keyword evidence="9 13" id="KW-1133">Transmembrane helix</keyword>
<evidence type="ECO:0000259" key="16">
    <source>
        <dbReference type="Pfam" id="PF24861"/>
    </source>
</evidence>
<proteinExistence type="inferred from homology"/>
<dbReference type="PANTHER" id="PTHR45839">
    <property type="match status" value="1"/>
</dbReference>
<keyword evidence="7" id="KW-0808">Transferase</keyword>
<dbReference type="InterPro" id="IPR001296">
    <property type="entry name" value="Glyco_trans_1"/>
</dbReference>
<feature type="domain" description="Sucrose synthase N-terminal" evidence="16">
    <location>
        <begin position="20"/>
        <end position="74"/>
    </location>
</feature>
<dbReference type="Pfam" id="PF24861">
    <property type="entry name" value="SUS_N"/>
    <property type="match status" value="1"/>
</dbReference>
<comment type="similarity">
    <text evidence="3">Belongs to the glycosyltransferase 1 family. Plant sucrose synthase subfamily.</text>
</comment>